<sequence length="160" mass="17012">MPRSAREWLPPGHLCWRVLEGVEELDLSAFEDGYRADGQGGAGYPPAVLVTLLFYCYSKGIRSSRGIERACWDDLGCRIITANRAVDHSTVARFVQSHRDALTQLFVQVLALCGGRGLVDLAAVAVDGSPMDANASRSQGSRVPVSVFVAPPAVVGPGSG</sequence>
<protein>
    <submittedName>
        <fullName evidence="2">Transposase</fullName>
    </submittedName>
</protein>
<evidence type="ECO:0000259" key="1">
    <source>
        <dbReference type="Pfam" id="PF05598"/>
    </source>
</evidence>
<dbReference type="Proteomes" id="UP001432222">
    <property type="component" value="Chromosome"/>
</dbReference>
<dbReference type="Pfam" id="PF05598">
    <property type="entry name" value="DUF772"/>
    <property type="match status" value="1"/>
</dbReference>
<name>A0ABZ1UD14_9ACTN</name>
<proteinExistence type="predicted"/>
<evidence type="ECO:0000313" key="2">
    <source>
        <dbReference type="EMBL" id="WUQ89083.1"/>
    </source>
</evidence>
<accession>A0ABZ1UD14</accession>
<reference evidence="2" key="1">
    <citation type="submission" date="2022-10" db="EMBL/GenBank/DDBJ databases">
        <title>The complete genomes of actinobacterial strains from the NBC collection.</title>
        <authorList>
            <person name="Joergensen T.S."/>
            <person name="Alvarez Arevalo M."/>
            <person name="Sterndorff E.B."/>
            <person name="Faurdal D."/>
            <person name="Vuksanovic O."/>
            <person name="Mourched A.-S."/>
            <person name="Charusanti P."/>
            <person name="Shaw S."/>
            <person name="Blin K."/>
            <person name="Weber T."/>
        </authorList>
    </citation>
    <scope>NUCLEOTIDE SEQUENCE</scope>
    <source>
        <strain evidence="2">NBC_00222</strain>
    </source>
</reference>
<dbReference type="InterPro" id="IPR008490">
    <property type="entry name" value="Transposase_InsH_N"/>
</dbReference>
<dbReference type="EMBL" id="CP108110">
    <property type="protein sequence ID" value="WUQ89083.1"/>
    <property type="molecule type" value="Genomic_DNA"/>
</dbReference>
<gene>
    <name evidence="2" type="ORF">OHA16_36590</name>
</gene>
<dbReference type="RefSeq" id="WP_328959493.1">
    <property type="nucleotide sequence ID" value="NZ_CP108110.1"/>
</dbReference>
<dbReference type="PANTHER" id="PTHR33408">
    <property type="entry name" value="TRANSPOSASE"/>
    <property type="match status" value="1"/>
</dbReference>
<keyword evidence="3" id="KW-1185">Reference proteome</keyword>
<feature type="domain" description="Transposase InsH N-terminal" evidence="1">
    <location>
        <begin position="5"/>
        <end position="96"/>
    </location>
</feature>
<evidence type="ECO:0000313" key="3">
    <source>
        <dbReference type="Proteomes" id="UP001432222"/>
    </source>
</evidence>
<organism evidence="2 3">
    <name type="scientific">Kitasatospora purpeofusca</name>
    <dbReference type="NCBI Taxonomy" id="67352"/>
    <lineage>
        <taxon>Bacteria</taxon>
        <taxon>Bacillati</taxon>
        <taxon>Actinomycetota</taxon>
        <taxon>Actinomycetes</taxon>
        <taxon>Kitasatosporales</taxon>
        <taxon>Streptomycetaceae</taxon>
        <taxon>Kitasatospora</taxon>
    </lineage>
</organism>